<dbReference type="EMBL" id="SMMG02000003">
    <property type="protein sequence ID" value="KAA3479859.1"/>
    <property type="molecule type" value="Genomic_DNA"/>
</dbReference>
<gene>
    <name evidence="2" type="ORF">EPI10_020338</name>
</gene>
<accession>A0A5B6WDR7</accession>
<dbReference type="Proteomes" id="UP000325315">
    <property type="component" value="Unassembled WGS sequence"/>
</dbReference>
<dbReference type="GO" id="GO:0003964">
    <property type="term" value="F:RNA-directed DNA polymerase activity"/>
    <property type="evidence" value="ECO:0007669"/>
    <property type="project" value="UniProtKB-KW"/>
</dbReference>
<keyword evidence="2" id="KW-0808">Transferase</keyword>
<evidence type="ECO:0000313" key="3">
    <source>
        <dbReference type="Proteomes" id="UP000325315"/>
    </source>
</evidence>
<proteinExistence type="predicted"/>
<keyword evidence="2" id="KW-0695">RNA-directed DNA polymerase</keyword>
<protein>
    <submittedName>
        <fullName evidence="2">RNA-directed DNA polymerase (Reverse transcriptase), Ribonuclease H</fullName>
    </submittedName>
</protein>
<reference evidence="3" key="1">
    <citation type="journal article" date="2019" name="Plant Biotechnol. J.">
        <title>Genome sequencing of the Australian wild diploid species Gossypium australe highlights disease resistance and delayed gland morphogenesis.</title>
        <authorList>
            <person name="Cai Y."/>
            <person name="Cai X."/>
            <person name="Wang Q."/>
            <person name="Wang P."/>
            <person name="Zhang Y."/>
            <person name="Cai C."/>
            <person name="Xu Y."/>
            <person name="Wang K."/>
            <person name="Zhou Z."/>
            <person name="Wang C."/>
            <person name="Geng S."/>
            <person name="Li B."/>
            <person name="Dong Q."/>
            <person name="Hou Y."/>
            <person name="Wang H."/>
            <person name="Ai P."/>
            <person name="Liu Z."/>
            <person name="Yi F."/>
            <person name="Sun M."/>
            <person name="An G."/>
            <person name="Cheng J."/>
            <person name="Zhang Y."/>
            <person name="Shi Q."/>
            <person name="Xie Y."/>
            <person name="Shi X."/>
            <person name="Chang Y."/>
            <person name="Huang F."/>
            <person name="Chen Y."/>
            <person name="Hong S."/>
            <person name="Mi L."/>
            <person name="Sun Q."/>
            <person name="Zhang L."/>
            <person name="Zhou B."/>
            <person name="Peng R."/>
            <person name="Zhang X."/>
            <person name="Liu F."/>
        </authorList>
    </citation>
    <scope>NUCLEOTIDE SEQUENCE [LARGE SCALE GENOMIC DNA]</scope>
    <source>
        <strain evidence="3">cv. PA1801</strain>
    </source>
</reference>
<evidence type="ECO:0000256" key="1">
    <source>
        <dbReference type="SAM" id="MobiDB-lite"/>
    </source>
</evidence>
<keyword evidence="2" id="KW-0548">Nucleotidyltransferase</keyword>
<organism evidence="2 3">
    <name type="scientific">Gossypium australe</name>
    <dbReference type="NCBI Taxonomy" id="47621"/>
    <lineage>
        <taxon>Eukaryota</taxon>
        <taxon>Viridiplantae</taxon>
        <taxon>Streptophyta</taxon>
        <taxon>Embryophyta</taxon>
        <taxon>Tracheophyta</taxon>
        <taxon>Spermatophyta</taxon>
        <taxon>Magnoliopsida</taxon>
        <taxon>eudicotyledons</taxon>
        <taxon>Gunneridae</taxon>
        <taxon>Pentapetalae</taxon>
        <taxon>rosids</taxon>
        <taxon>malvids</taxon>
        <taxon>Malvales</taxon>
        <taxon>Malvaceae</taxon>
        <taxon>Malvoideae</taxon>
        <taxon>Gossypium</taxon>
    </lineage>
</organism>
<name>A0A5B6WDR7_9ROSI</name>
<dbReference type="OrthoDB" id="1637540at2759"/>
<feature type="compositionally biased region" description="Basic and acidic residues" evidence="1">
    <location>
        <begin position="47"/>
        <end position="78"/>
    </location>
</feature>
<sequence length="167" mass="18826">MSNWERPYATKKACSGEAWILTEMNGKDLPNPVNSDSIKSFPKKKNTKNEKKEKGEAKAKTRKGRFETKGDLMEQTEDSRSCLPEIAVKRIEDTSLASLSLQWSRLKIADLIFLRLHEADQKHQPSIPEFAVDSSGADQLKIAGLISRTVVKQIESHNSYILEVPVE</sequence>
<keyword evidence="3" id="KW-1185">Reference proteome</keyword>
<dbReference type="AlphaFoldDB" id="A0A5B6WDR7"/>
<feature type="region of interest" description="Disordered" evidence="1">
    <location>
        <begin position="25"/>
        <end position="78"/>
    </location>
</feature>
<comment type="caution">
    <text evidence="2">The sequence shown here is derived from an EMBL/GenBank/DDBJ whole genome shotgun (WGS) entry which is preliminary data.</text>
</comment>
<evidence type="ECO:0000313" key="2">
    <source>
        <dbReference type="EMBL" id="KAA3479859.1"/>
    </source>
</evidence>